<dbReference type="PANTHER" id="PTHR13420">
    <property type="entry name" value="UPF0235 PROTEIN C15ORF40"/>
    <property type="match status" value="1"/>
</dbReference>
<dbReference type="SMART" id="SM01152">
    <property type="entry name" value="DUF167"/>
    <property type="match status" value="1"/>
</dbReference>
<dbReference type="RefSeq" id="WP_142525883.1">
    <property type="nucleotide sequence ID" value="NZ_CABFUZ020000220.1"/>
</dbReference>
<evidence type="ECO:0000313" key="3">
    <source>
        <dbReference type="EMBL" id="VVM08081.1"/>
    </source>
</evidence>
<name>A0A5E6MG46_9BACT</name>
<accession>A0A5E6MG46</accession>
<comment type="similarity">
    <text evidence="1 2">Belongs to the UPF0235 family.</text>
</comment>
<evidence type="ECO:0000313" key="4">
    <source>
        <dbReference type="Proteomes" id="UP000381693"/>
    </source>
</evidence>
<organism evidence="3 4">
    <name type="scientific">Methylacidimicrobium cyclopophantes</name>
    <dbReference type="NCBI Taxonomy" id="1041766"/>
    <lineage>
        <taxon>Bacteria</taxon>
        <taxon>Pseudomonadati</taxon>
        <taxon>Verrucomicrobiota</taxon>
        <taxon>Methylacidimicrobium</taxon>
    </lineage>
</organism>
<comment type="caution">
    <text evidence="3">The sequence shown here is derived from an EMBL/GenBank/DDBJ whole genome shotgun (WGS) entry which is preliminary data.</text>
</comment>
<dbReference type="OrthoDB" id="9801972at2"/>
<dbReference type="InterPro" id="IPR003746">
    <property type="entry name" value="DUF167"/>
</dbReference>
<dbReference type="SUPFAM" id="SSF69786">
    <property type="entry name" value="YggU-like"/>
    <property type="match status" value="1"/>
</dbReference>
<protein>
    <recommendedName>
        <fullName evidence="2">UPF0235 protein MAMC_01972</fullName>
    </recommendedName>
</protein>
<dbReference type="NCBIfam" id="TIGR00251">
    <property type="entry name" value="DUF167 family protein"/>
    <property type="match status" value="1"/>
</dbReference>
<dbReference type="Gene3D" id="3.30.1200.10">
    <property type="entry name" value="YggU-like"/>
    <property type="match status" value="1"/>
</dbReference>
<dbReference type="AlphaFoldDB" id="A0A5E6MG46"/>
<dbReference type="InterPro" id="IPR036591">
    <property type="entry name" value="YggU-like_sf"/>
</dbReference>
<dbReference type="Pfam" id="PF02594">
    <property type="entry name" value="DUF167"/>
    <property type="match status" value="1"/>
</dbReference>
<dbReference type="GO" id="GO:0005737">
    <property type="term" value="C:cytoplasm"/>
    <property type="evidence" value="ECO:0007669"/>
    <property type="project" value="TreeGrafter"/>
</dbReference>
<dbReference type="EMBL" id="CABFUZ020000220">
    <property type="protein sequence ID" value="VVM08081.1"/>
    <property type="molecule type" value="Genomic_DNA"/>
</dbReference>
<reference evidence="3" key="1">
    <citation type="submission" date="2019-09" db="EMBL/GenBank/DDBJ databases">
        <authorList>
            <person name="Cremers G."/>
        </authorList>
    </citation>
    <scope>NUCLEOTIDE SEQUENCE [LARGE SCALE GENOMIC DNA]</scope>
    <source>
        <strain evidence="3">3B</strain>
    </source>
</reference>
<keyword evidence="4" id="KW-1185">Reference proteome</keyword>
<dbReference type="Proteomes" id="UP000381693">
    <property type="component" value="Unassembled WGS sequence"/>
</dbReference>
<dbReference type="HAMAP" id="MF_00634">
    <property type="entry name" value="UPF0235"/>
    <property type="match status" value="1"/>
</dbReference>
<dbReference type="PANTHER" id="PTHR13420:SF7">
    <property type="entry name" value="UPF0235 PROTEIN C15ORF40"/>
    <property type="match status" value="1"/>
</dbReference>
<gene>
    <name evidence="3" type="ORF">MAMC_01972</name>
</gene>
<evidence type="ECO:0000256" key="2">
    <source>
        <dbReference type="HAMAP-Rule" id="MF_00634"/>
    </source>
</evidence>
<proteinExistence type="inferred from homology"/>
<sequence length="116" mass="12870">MKGKETKSTQPSRSHSNRLIVRVVPNARRTEIAGGGDGVVRVRLQAPATEGRANEELIRFLAEVFGTRRSRVVLVRGEKAREKCLEIREWQGNGESAEGYAVRWAERAAALRGGSR</sequence>
<evidence type="ECO:0000256" key="1">
    <source>
        <dbReference type="ARBA" id="ARBA00010364"/>
    </source>
</evidence>